<keyword evidence="1" id="KW-1133">Transmembrane helix</keyword>
<gene>
    <name evidence="2" type="ORF">SDC9_13674</name>
</gene>
<proteinExistence type="predicted"/>
<keyword evidence="1" id="KW-0812">Transmembrane</keyword>
<feature type="transmembrane region" description="Helical" evidence="1">
    <location>
        <begin position="136"/>
        <end position="158"/>
    </location>
</feature>
<reference evidence="2" key="1">
    <citation type="submission" date="2019-08" db="EMBL/GenBank/DDBJ databases">
        <authorList>
            <person name="Kucharzyk K."/>
            <person name="Murdoch R.W."/>
            <person name="Higgins S."/>
            <person name="Loffler F."/>
        </authorList>
    </citation>
    <scope>NUCLEOTIDE SEQUENCE</scope>
</reference>
<evidence type="ECO:0008006" key="3">
    <source>
        <dbReference type="Google" id="ProtNLM"/>
    </source>
</evidence>
<name>A0A644TM23_9ZZZZ</name>
<feature type="transmembrane region" description="Helical" evidence="1">
    <location>
        <begin position="164"/>
        <end position="185"/>
    </location>
</feature>
<dbReference type="AlphaFoldDB" id="A0A644TM23"/>
<protein>
    <recommendedName>
        <fullName evidence="3">Glycerophosphoryl diester phosphodiesterase membrane domain-containing protein</fullName>
    </recommendedName>
</protein>
<dbReference type="EMBL" id="VSSQ01000039">
    <property type="protein sequence ID" value="MPL67970.1"/>
    <property type="molecule type" value="Genomic_DNA"/>
</dbReference>
<feature type="transmembrane region" description="Helical" evidence="1">
    <location>
        <begin position="20"/>
        <end position="53"/>
    </location>
</feature>
<evidence type="ECO:0000313" key="2">
    <source>
        <dbReference type="EMBL" id="MPL67970.1"/>
    </source>
</evidence>
<accession>A0A644TM23</accession>
<comment type="caution">
    <text evidence="2">The sequence shown here is derived from an EMBL/GenBank/DDBJ whole genome shotgun (WGS) entry which is preliminary data.</text>
</comment>
<organism evidence="2">
    <name type="scientific">bioreactor metagenome</name>
    <dbReference type="NCBI Taxonomy" id="1076179"/>
    <lineage>
        <taxon>unclassified sequences</taxon>
        <taxon>metagenomes</taxon>
        <taxon>ecological metagenomes</taxon>
    </lineage>
</organism>
<feature type="transmembrane region" description="Helical" evidence="1">
    <location>
        <begin position="74"/>
        <end position="94"/>
    </location>
</feature>
<feature type="transmembrane region" description="Helical" evidence="1">
    <location>
        <begin position="100"/>
        <end position="124"/>
    </location>
</feature>
<sequence length="200" mass="21704">MKVDISKNIRESYDLYRHNFMTLILATLVAAVGSVVTAGILAGPLTGGLLMLCLKRMRGEEAGVNEVFAYFHKIVPTLLIVVAMWVVMLITAALGSIPVIGFLFQIIAGPAVGILFILAIGLIVERDLEPRAALEQALRCFMTNPLMIWLYSFVIGLLSGIGALLFVIPVILTMPFGVIGMAIVYRDLSNQEANALTIKL</sequence>
<keyword evidence="1" id="KW-0472">Membrane</keyword>
<evidence type="ECO:0000256" key="1">
    <source>
        <dbReference type="SAM" id="Phobius"/>
    </source>
</evidence>